<feature type="short sequence motif" description="'KMSKS' region" evidence="14">
    <location>
        <begin position="327"/>
        <end position="331"/>
    </location>
</feature>
<dbReference type="InterPro" id="IPR002547">
    <property type="entry name" value="tRNA-bd_dom"/>
</dbReference>
<dbReference type="HAMAP" id="MF_01228">
    <property type="entry name" value="Met_tRNA_synth_type2"/>
    <property type="match status" value="1"/>
</dbReference>
<dbReference type="eggNOG" id="COG0143">
    <property type="taxonomic scope" value="Bacteria"/>
</dbReference>
<dbReference type="NCBIfam" id="TIGR00399">
    <property type="entry name" value="metG_C_term"/>
    <property type="match status" value="1"/>
</dbReference>
<dbReference type="PANTHER" id="PTHR43326:SF1">
    <property type="entry name" value="METHIONINE--TRNA LIGASE, MITOCHONDRIAL"/>
    <property type="match status" value="1"/>
</dbReference>
<dbReference type="FunFam" id="1.10.730.10:FF:000026">
    <property type="entry name" value="Methionine--tRNA ligase"/>
    <property type="match status" value="1"/>
</dbReference>
<dbReference type="Gene3D" id="2.170.220.10">
    <property type="match status" value="1"/>
</dbReference>
<reference evidence="16 17" key="2">
    <citation type="submission" date="2008-11" db="EMBL/GenBank/DDBJ databases">
        <authorList>
            <person name="Fulton L."/>
            <person name="Clifton S."/>
            <person name="Fulton B."/>
            <person name="Xu J."/>
            <person name="Minx P."/>
            <person name="Pepin K.H."/>
            <person name="Johnson M."/>
            <person name="Bhonagiri V."/>
            <person name="Nash W.E."/>
            <person name="Mardis E.R."/>
            <person name="Wilson R.K."/>
        </authorList>
    </citation>
    <scope>NUCLEOTIDE SEQUENCE [LARGE SCALE GENOMIC DNA]</scope>
    <source>
        <strain evidence="16 17">ATCC 43243</strain>
    </source>
</reference>
<evidence type="ECO:0000313" key="17">
    <source>
        <dbReference type="Proteomes" id="UP000003136"/>
    </source>
</evidence>
<comment type="subunit">
    <text evidence="4 14">Homodimer.</text>
</comment>
<dbReference type="InterPro" id="IPR041872">
    <property type="entry name" value="Anticodon_Met"/>
</dbReference>
<evidence type="ECO:0000256" key="1">
    <source>
        <dbReference type="ARBA" id="ARBA00003314"/>
    </source>
</evidence>
<dbReference type="AlphaFoldDB" id="B7APG9"/>
<dbReference type="EMBL" id="ABVQ01000034">
    <property type="protein sequence ID" value="EEC58443.1"/>
    <property type="molecule type" value="Genomic_DNA"/>
</dbReference>
<dbReference type="InterPro" id="IPR014729">
    <property type="entry name" value="Rossmann-like_a/b/a_fold"/>
</dbReference>
<dbReference type="NCBIfam" id="TIGR00398">
    <property type="entry name" value="metG"/>
    <property type="match status" value="1"/>
</dbReference>
<accession>B7APG9</accession>
<dbReference type="Pfam" id="PF01588">
    <property type="entry name" value="tRNA_bind"/>
    <property type="match status" value="1"/>
</dbReference>
<keyword evidence="9 14" id="KW-0067">ATP-binding</keyword>
<dbReference type="GO" id="GO:0005524">
    <property type="term" value="F:ATP binding"/>
    <property type="evidence" value="ECO:0007669"/>
    <property type="project" value="UniProtKB-UniRule"/>
</dbReference>
<dbReference type="Gene3D" id="2.40.50.140">
    <property type="entry name" value="Nucleic acid-binding proteins"/>
    <property type="match status" value="1"/>
</dbReference>
<dbReference type="Pfam" id="PF19303">
    <property type="entry name" value="Anticodon_3"/>
    <property type="match status" value="1"/>
</dbReference>
<keyword evidence="14" id="KW-0479">Metal-binding</keyword>
<evidence type="ECO:0000256" key="8">
    <source>
        <dbReference type="ARBA" id="ARBA00022741"/>
    </source>
</evidence>
<dbReference type="GO" id="GO:0006431">
    <property type="term" value="P:methionyl-tRNA aminoacylation"/>
    <property type="evidence" value="ECO:0007669"/>
    <property type="project" value="UniProtKB-UniRule"/>
</dbReference>
<dbReference type="InterPro" id="IPR012340">
    <property type="entry name" value="NA-bd_OB-fold"/>
</dbReference>
<keyword evidence="12 14" id="KW-0030">Aminoacyl-tRNA synthetase</keyword>
<comment type="caution">
    <text evidence="14">Lacks conserved residue(s) required for the propagation of feature annotation.</text>
</comment>
<dbReference type="FunFam" id="2.170.220.10:FF:000002">
    <property type="entry name" value="Methionine--tRNA ligase"/>
    <property type="match status" value="1"/>
</dbReference>
<evidence type="ECO:0000256" key="3">
    <source>
        <dbReference type="ARBA" id="ARBA00006590"/>
    </source>
</evidence>
<dbReference type="PANTHER" id="PTHR43326">
    <property type="entry name" value="METHIONYL-TRNA SYNTHETASE"/>
    <property type="match status" value="1"/>
</dbReference>
<dbReference type="STRING" id="483218.BACPEC_00575"/>
<keyword evidence="11 14" id="KW-0648">Protein biosynthesis</keyword>
<keyword evidence="10 14" id="KW-0694">RNA-binding</keyword>
<protein>
    <recommendedName>
        <fullName evidence="14">Methionine--tRNA ligase</fullName>
        <ecNumber evidence="14">6.1.1.10</ecNumber>
    </recommendedName>
    <alternativeName>
        <fullName evidence="14">Methionyl-tRNA synthetase</fullName>
        <shortName evidence="14">MetRS</shortName>
    </alternativeName>
</protein>
<keyword evidence="5 14" id="KW-0963">Cytoplasm</keyword>
<evidence type="ECO:0000256" key="11">
    <source>
        <dbReference type="ARBA" id="ARBA00022917"/>
    </source>
</evidence>
<evidence type="ECO:0000256" key="4">
    <source>
        <dbReference type="ARBA" id="ARBA00011738"/>
    </source>
</evidence>
<evidence type="ECO:0000256" key="7">
    <source>
        <dbReference type="ARBA" id="ARBA00022598"/>
    </source>
</evidence>
<feature type="binding site" evidence="14">
    <location>
        <position position="155"/>
    </location>
    <ligand>
        <name>Zn(2+)</name>
        <dbReference type="ChEBI" id="CHEBI:29105"/>
    </ligand>
</feature>
<keyword evidence="14" id="KW-0862">Zinc</keyword>
<feature type="short sequence motif" description="'HIGH' region" evidence="14">
    <location>
        <begin position="40"/>
        <end position="50"/>
    </location>
</feature>
<dbReference type="SUPFAM" id="SSF52374">
    <property type="entry name" value="Nucleotidylyl transferase"/>
    <property type="match status" value="1"/>
</dbReference>
<dbReference type="Gene3D" id="1.10.730.10">
    <property type="entry name" value="Isoleucyl-tRNA Synthetase, Domain 1"/>
    <property type="match status" value="1"/>
</dbReference>
<organism evidence="16 17">
    <name type="scientific">[Bacteroides] pectinophilus ATCC 43243</name>
    <dbReference type="NCBI Taxonomy" id="483218"/>
    <lineage>
        <taxon>Bacteria</taxon>
        <taxon>Bacillati</taxon>
        <taxon>Bacillota</taxon>
        <taxon>Clostridia</taxon>
        <taxon>Eubacteriales</taxon>
    </lineage>
</organism>
<feature type="binding site" evidence="14">
    <location>
        <position position="175"/>
    </location>
    <ligand>
        <name>Zn(2+)</name>
        <dbReference type="ChEBI" id="CHEBI:29105"/>
    </ligand>
</feature>
<dbReference type="CDD" id="cd02800">
    <property type="entry name" value="tRNA_bind_EcMetRS_like"/>
    <property type="match status" value="1"/>
</dbReference>
<keyword evidence="7 14" id="KW-0436">Ligase</keyword>
<dbReference type="PRINTS" id="PR01041">
    <property type="entry name" value="TRNASYNTHMET"/>
</dbReference>
<evidence type="ECO:0000259" key="15">
    <source>
        <dbReference type="PROSITE" id="PS50886"/>
    </source>
</evidence>
<dbReference type="PROSITE" id="PS50886">
    <property type="entry name" value="TRBD"/>
    <property type="match status" value="1"/>
</dbReference>
<dbReference type="GO" id="GO:0005737">
    <property type="term" value="C:cytoplasm"/>
    <property type="evidence" value="ECO:0007669"/>
    <property type="project" value="UniProtKB-SubCell"/>
</dbReference>
<proteinExistence type="inferred from homology"/>
<dbReference type="FunFam" id="2.40.50.140:FF:000042">
    <property type="entry name" value="Methionine--tRNA ligase"/>
    <property type="match status" value="1"/>
</dbReference>
<dbReference type="Proteomes" id="UP000003136">
    <property type="component" value="Unassembled WGS sequence"/>
</dbReference>
<dbReference type="CDD" id="cd00814">
    <property type="entry name" value="MetRS_core"/>
    <property type="match status" value="1"/>
</dbReference>
<evidence type="ECO:0000256" key="14">
    <source>
        <dbReference type="HAMAP-Rule" id="MF_01228"/>
    </source>
</evidence>
<evidence type="ECO:0000256" key="5">
    <source>
        <dbReference type="ARBA" id="ARBA00022490"/>
    </source>
</evidence>
<evidence type="ECO:0000256" key="2">
    <source>
        <dbReference type="ARBA" id="ARBA00004496"/>
    </source>
</evidence>
<dbReference type="SUPFAM" id="SSF47323">
    <property type="entry name" value="Anticodon-binding domain of a subclass of class I aminoacyl-tRNA synthetases"/>
    <property type="match status" value="1"/>
</dbReference>
<dbReference type="InterPro" id="IPR004495">
    <property type="entry name" value="Met-tRNA-synth_bsu_C"/>
</dbReference>
<feature type="binding site" evidence="14">
    <location>
        <position position="172"/>
    </location>
    <ligand>
        <name>Zn(2+)</name>
        <dbReference type="ChEBI" id="CHEBI:29105"/>
    </ligand>
</feature>
<evidence type="ECO:0000256" key="9">
    <source>
        <dbReference type="ARBA" id="ARBA00022840"/>
    </source>
</evidence>
<keyword evidence="8 14" id="KW-0547">Nucleotide-binding</keyword>
<name>B7APG9_9FIRM</name>
<feature type="domain" description="TRNA-binding" evidence="15">
    <location>
        <begin position="575"/>
        <end position="676"/>
    </location>
</feature>
<evidence type="ECO:0000256" key="12">
    <source>
        <dbReference type="ARBA" id="ARBA00023146"/>
    </source>
</evidence>
<evidence type="ECO:0000256" key="13">
    <source>
        <dbReference type="ARBA" id="ARBA00047364"/>
    </source>
</evidence>
<keyword evidence="6 14" id="KW-0820">tRNA-binding</keyword>
<dbReference type="GO" id="GO:0004825">
    <property type="term" value="F:methionine-tRNA ligase activity"/>
    <property type="evidence" value="ECO:0007669"/>
    <property type="project" value="UniProtKB-UniRule"/>
</dbReference>
<comment type="catalytic activity">
    <reaction evidence="13 14">
        <text>tRNA(Met) + L-methionine + ATP = L-methionyl-tRNA(Met) + AMP + diphosphate</text>
        <dbReference type="Rhea" id="RHEA:13481"/>
        <dbReference type="Rhea" id="RHEA-COMP:9667"/>
        <dbReference type="Rhea" id="RHEA-COMP:9698"/>
        <dbReference type="ChEBI" id="CHEBI:30616"/>
        <dbReference type="ChEBI" id="CHEBI:33019"/>
        <dbReference type="ChEBI" id="CHEBI:57844"/>
        <dbReference type="ChEBI" id="CHEBI:78442"/>
        <dbReference type="ChEBI" id="CHEBI:78530"/>
        <dbReference type="ChEBI" id="CHEBI:456215"/>
        <dbReference type="EC" id="6.1.1.10"/>
    </reaction>
</comment>
<reference evidence="16 17" key="1">
    <citation type="submission" date="2008-11" db="EMBL/GenBank/DDBJ databases">
        <title>Draft genome sequence of Bacteroides pectinophilus (ATCC 43243).</title>
        <authorList>
            <person name="Sudarsanam P."/>
            <person name="Ley R."/>
            <person name="Guruge J."/>
            <person name="Turnbaugh P.J."/>
            <person name="Mahowald M."/>
            <person name="Liep D."/>
            <person name="Gordon J."/>
        </authorList>
    </citation>
    <scope>NUCLEOTIDE SEQUENCE [LARGE SCALE GENOMIC DNA]</scope>
    <source>
        <strain evidence="16 17">ATCC 43243</strain>
    </source>
</reference>
<dbReference type="NCBIfam" id="NF008900">
    <property type="entry name" value="PRK12267.1"/>
    <property type="match status" value="1"/>
</dbReference>
<dbReference type="SUPFAM" id="SSF50249">
    <property type="entry name" value="Nucleic acid-binding proteins"/>
    <property type="match status" value="1"/>
</dbReference>
<evidence type="ECO:0000256" key="10">
    <source>
        <dbReference type="ARBA" id="ARBA00022884"/>
    </source>
</evidence>
<dbReference type="HOGENOM" id="CLU_009710_9_4_9"/>
<dbReference type="EC" id="6.1.1.10" evidence="14"/>
<dbReference type="InterPro" id="IPR009080">
    <property type="entry name" value="tRNAsynth_Ia_anticodon-bd"/>
</dbReference>
<gene>
    <name evidence="14" type="primary">metG</name>
    <name evidence="16" type="ORF">BACPEC_00575</name>
</gene>
<keyword evidence="17" id="KW-1185">Reference proteome</keyword>
<dbReference type="InterPro" id="IPR014758">
    <property type="entry name" value="Met-tRNA_synth"/>
</dbReference>
<evidence type="ECO:0000313" key="16">
    <source>
        <dbReference type="EMBL" id="EEC58443.1"/>
    </source>
</evidence>
<dbReference type="CDD" id="cd07957">
    <property type="entry name" value="Anticodon_Ia_Met"/>
    <property type="match status" value="1"/>
</dbReference>
<sequence>MPEDDGGRFLVFKISASKRAEERKQTMEDKKKYYITTAIAYTSGKPHIGNTYEIVLADSIARYKRQQGYDVFFQTGTDEHGQKIELKAEEAGISPQEFVDNVSGEIKRIWDLMDTSYNKFIRTTDKYHEKQVQKIFKKLYDQGDIYKGFYEGMYCTPCESFFTASQLVDGKCPDCGRPCQPAREEAYFLKLGKYTNKLIEHIESHPEFIQPESRKNEMMNNFIKAGLQDLCVSRTSFKWGIPVDFDDKHVVYVWLDALTNYITGLGYDVDGNSDENFNKYWPADLHLIGKDILRFHTIYWPIMLMALGLPLPKQIFGHPWLLQGDGKMSKSKGNVIYADDLVDMFGVDAVRYFVLHEMPFENDGVITWELMVERMNSDLANTLGNLVNRTIAMSNKYFGGDVNDTSATTDFDEDLKRVVTGTKALIDKDMDKLRVADAITEIFTLFKRCNKYIDETMPWALAKDESKQDELAHVLYNLVESITIGANLLTSYMPQTAGRILAQLNADIREYDDLDKFGLRKNGIKVTDKPEILFARLDLEEVLAKAEEIRKAQAAKNAEPEYPVVEPKEEISIEDFDKIQIQVGEIMACEPVKKSKKLLVSQVMVGGQMRQIVSGIAAYYKPEELVGRKVAVITNLKPCKLCGVESQGMILCAGDDKGNLSVMTVDRDIINGSEIR</sequence>
<evidence type="ECO:0000256" key="6">
    <source>
        <dbReference type="ARBA" id="ARBA00022555"/>
    </source>
</evidence>
<feature type="binding site" evidence="14">
    <location>
        <position position="158"/>
    </location>
    <ligand>
        <name>Zn(2+)</name>
        <dbReference type="ChEBI" id="CHEBI:29105"/>
    </ligand>
</feature>
<dbReference type="InterPro" id="IPR033911">
    <property type="entry name" value="MetRS_core"/>
</dbReference>
<dbReference type="GO" id="GO:0000049">
    <property type="term" value="F:tRNA binding"/>
    <property type="evidence" value="ECO:0007669"/>
    <property type="project" value="UniProtKB-UniRule"/>
</dbReference>
<dbReference type="GO" id="GO:0046872">
    <property type="term" value="F:metal ion binding"/>
    <property type="evidence" value="ECO:0007669"/>
    <property type="project" value="UniProtKB-KW"/>
</dbReference>
<dbReference type="Gene3D" id="3.40.50.620">
    <property type="entry name" value="HUPs"/>
    <property type="match status" value="1"/>
</dbReference>
<comment type="cofactor">
    <cofactor evidence="14">
        <name>Zn(2+)</name>
        <dbReference type="ChEBI" id="CHEBI:29105"/>
    </cofactor>
    <text evidence="14">Binds 1 zinc ion per subunit.</text>
</comment>
<dbReference type="Pfam" id="PF09334">
    <property type="entry name" value="tRNA-synt_1g"/>
    <property type="match status" value="2"/>
</dbReference>
<comment type="function">
    <text evidence="1 14">Is required not only for elongation of protein synthesis but also for the initiation of all mRNA translation through initiator tRNA(fMet) aminoacylation.</text>
</comment>
<comment type="similarity">
    <text evidence="3 14">Belongs to the class-I aminoacyl-tRNA synthetase family. MetG type 2A subfamily.</text>
</comment>
<comment type="subcellular location">
    <subcellularLocation>
        <location evidence="2 14">Cytoplasm</location>
    </subcellularLocation>
</comment>
<dbReference type="InterPro" id="IPR023457">
    <property type="entry name" value="Met-tRNA_synth_2"/>
</dbReference>
<dbReference type="InterPro" id="IPR015413">
    <property type="entry name" value="Methionyl/Leucyl_tRNA_Synth"/>
</dbReference>